<gene>
    <name evidence="1" type="ORF">OCV63_01680</name>
</gene>
<proteinExistence type="predicted"/>
<dbReference type="RefSeq" id="WP_158361695.1">
    <property type="nucleotide sequence ID" value="NZ_JAOQKC010000002.1"/>
</dbReference>
<dbReference type="EMBL" id="JAOQKC010000002">
    <property type="protein sequence ID" value="MCU6695606.1"/>
    <property type="molecule type" value="Genomic_DNA"/>
</dbReference>
<accession>A0ABT2RTH8</accession>
<sequence length="383" mass="44474">MTAEEKTIYYEQKQEEKQGYRCMSSHQLTEEEAVLRDLFQYLKAGNTIEACKIMDVPDAFDTETYNQWLKITGIQPLFAYDLSEIGILDRQEEREETVNYKSVTYDEHAYYIFFTGDNTVRCRFVYQPEDEVMRFVPDSGIIENYELESPSKNLYEYSANVEEDEDLEQYLVTTIEQPYLSEEKWSTTWYKFEFPRFLNCTPHFLIASELGTFETEYVEQESSTSSSAEPYHTVLAIIPDETVNEILDQANNSLKNIYTLLQAQASDAELGKYLLSGNILETCSQSNRNYDAIYEKLQTVTDCNLYYNKEASGTLPVEYNCRLAENDGVIVKVNASVNTTLGECRKVTTLHLRYMDDTWKIVDMDTTNANNLFVDISTFDPQW</sequence>
<reference evidence="1 2" key="1">
    <citation type="journal article" date="2021" name="ISME Commun">
        <title>Automated analysis of genomic sequences facilitates high-throughput and comprehensive description of bacteria.</title>
        <authorList>
            <person name="Hitch T.C.A."/>
        </authorList>
    </citation>
    <scope>NUCLEOTIDE SEQUENCE [LARGE SCALE GENOMIC DNA]</scope>
    <source>
        <strain evidence="1 2">Sanger_04</strain>
    </source>
</reference>
<keyword evidence="2" id="KW-1185">Reference proteome</keyword>
<evidence type="ECO:0008006" key="3">
    <source>
        <dbReference type="Google" id="ProtNLM"/>
    </source>
</evidence>
<protein>
    <recommendedName>
        <fullName evidence="3">DUF3828 domain-containing protein</fullName>
    </recommendedName>
</protein>
<comment type="caution">
    <text evidence="1">The sequence shown here is derived from an EMBL/GenBank/DDBJ whole genome shotgun (WGS) entry which is preliminary data.</text>
</comment>
<organism evidence="1 2">
    <name type="scientific">Laedolimicola ammoniilytica</name>
    <dbReference type="NCBI Taxonomy" id="2981771"/>
    <lineage>
        <taxon>Bacteria</taxon>
        <taxon>Bacillati</taxon>
        <taxon>Bacillota</taxon>
        <taxon>Clostridia</taxon>
        <taxon>Lachnospirales</taxon>
        <taxon>Lachnospiraceae</taxon>
        <taxon>Laedolimicola</taxon>
    </lineage>
</organism>
<dbReference type="Proteomes" id="UP001652461">
    <property type="component" value="Unassembled WGS sequence"/>
</dbReference>
<evidence type="ECO:0000313" key="2">
    <source>
        <dbReference type="Proteomes" id="UP001652461"/>
    </source>
</evidence>
<evidence type="ECO:0000313" key="1">
    <source>
        <dbReference type="EMBL" id="MCU6695606.1"/>
    </source>
</evidence>
<name>A0ABT2RTH8_9FIRM</name>